<evidence type="ECO:0000256" key="6">
    <source>
        <dbReference type="ARBA" id="ARBA00032162"/>
    </source>
</evidence>
<dbReference type="PROSITE" id="PS51462">
    <property type="entry name" value="NUDIX"/>
    <property type="match status" value="1"/>
</dbReference>
<feature type="domain" description="Nudix hydrolase" evidence="8">
    <location>
        <begin position="42"/>
        <end position="186"/>
    </location>
</feature>
<dbReference type="InterPro" id="IPR020084">
    <property type="entry name" value="NUDIX_hydrolase_CS"/>
</dbReference>
<dbReference type="RefSeq" id="WP_147800193.1">
    <property type="nucleotide sequence ID" value="NZ_VPFL01000014.1"/>
</dbReference>
<dbReference type="GO" id="GO:0016787">
    <property type="term" value="F:hydrolase activity"/>
    <property type="evidence" value="ECO:0007669"/>
    <property type="project" value="UniProtKB-KW"/>
</dbReference>
<dbReference type="EMBL" id="VPFL01000014">
    <property type="protein sequence ID" value="TXF11362.1"/>
    <property type="molecule type" value="Genomic_DNA"/>
</dbReference>
<organism evidence="9 10">
    <name type="scientific">Pelomicrobium methylotrophicum</name>
    <dbReference type="NCBI Taxonomy" id="2602750"/>
    <lineage>
        <taxon>Bacteria</taxon>
        <taxon>Pseudomonadati</taxon>
        <taxon>Pseudomonadota</taxon>
        <taxon>Hydrogenophilia</taxon>
        <taxon>Hydrogenophilia incertae sedis</taxon>
        <taxon>Pelomicrobium</taxon>
    </lineage>
</organism>
<comment type="cofactor">
    <cofactor evidence="2">
        <name>Mg(2+)</name>
        <dbReference type="ChEBI" id="CHEBI:18420"/>
    </cofactor>
</comment>
<evidence type="ECO:0000256" key="7">
    <source>
        <dbReference type="ARBA" id="ARBA00032272"/>
    </source>
</evidence>
<comment type="catalytic activity">
    <reaction evidence="1">
        <text>GDP-alpha-D-mannose + H2O = alpha-D-mannose 1-phosphate + GMP + 2 H(+)</text>
        <dbReference type="Rhea" id="RHEA:27978"/>
        <dbReference type="ChEBI" id="CHEBI:15377"/>
        <dbReference type="ChEBI" id="CHEBI:15378"/>
        <dbReference type="ChEBI" id="CHEBI:57527"/>
        <dbReference type="ChEBI" id="CHEBI:58115"/>
        <dbReference type="ChEBI" id="CHEBI:58409"/>
    </reaction>
</comment>
<keyword evidence="10" id="KW-1185">Reference proteome</keyword>
<accession>A0A5C7ERS9</accession>
<evidence type="ECO:0000256" key="3">
    <source>
        <dbReference type="ARBA" id="ARBA00007275"/>
    </source>
</evidence>
<dbReference type="GO" id="GO:0006753">
    <property type="term" value="P:nucleoside phosphate metabolic process"/>
    <property type="evidence" value="ECO:0007669"/>
    <property type="project" value="TreeGrafter"/>
</dbReference>
<dbReference type="Gene3D" id="3.90.79.10">
    <property type="entry name" value="Nucleoside Triphosphate Pyrophosphohydrolase"/>
    <property type="match status" value="1"/>
</dbReference>
<protein>
    <recommendedName>
        <fullName evidence="4">GDP-mannose pyrophosphatase</fullName>
    </recommendedName>
    <alternativeName>
        <fullName evidence="6">GDP-mannose hydrolase</fullName>
    </alternativeName>
    <alternativeName>
        <fullName evidence="7">GDPMK</fullName>
    </alternativeName>
</protein>
<dbReference type="Pfam" id="PF00293">
    <property type="entry name" value="NUDIX"/>
    <property type="match status" value="1"/>
</dbReference>
<dbReference type="PANTHER" id="PTHR11839:SF18">
    <property type="entry name" value="NUDIX HYDROLASE DOMAIN-CONTAINING PROTEIN"/>
    <property type="match status" value="1"/>
</dbReference>
<dbReference type="SUPFAM" id="SSF55811">
    <property type="entry name" value="Nudix"/>
    <property type="match status" value="1"/>
</dbReference>
<dbReference type="AlphaFoldDB" id="A0A5C7ERS9"/>
<evidence type="ECO:0000256" key="1">
    <source>
        <dbReference type="ARBA" id="ARBA00000847"/>
    </source>
</evidence>
<evidence type="ECO:0000256" key="4">
    <source>
        <dbReference type="ARBA" id="ARBA00016377"/>
    </source>
</evidence>
<comment type="caution">
    <text evidence="9">The sequence shown here is derived from an EMBL/GenBank/DDBJ whole genome shotgun (WGS) entry which is preliminary data.</text>
</comment>
<dbReference type="PROSITE" id="PS00893">
    <property type="entry name" value="NUDIX_BOX"/>
    <property type="match status" value="1"/>
</dbReference>
<dbReference type="FunCoup" id="A0A5C7ERS9">
    <property type="interactions" value="260"/>
</dbReference>
<evidence type="ECO:0000313" key="10">
    <source>
        <dbReference type="Proteomes" id="UP000321201"/>
    </source>
</evidence>
<dbReference type="Proteomes" id="UP000321201">
    <property type="component" value="Unassembled WGS sequence"/>
</dbReference>
<evidence type="ECO:0000256" key="5">
    <source>
        <dbReference type="ARBA" id="ARBA00022801"/>
    </source>
</evidence>
<keyword evidence="5 9" id="KW-0378">Hydrolase</keyword>
<evidence type="ECO:0000256" key="2">
    <source>
        <dbReference type="ARBA" id="ARBA00001946"/>
    </source>
</evidence>
<dbReference type="GO" id="GO:0019693">
    <property type="term" value="P:ribose phosphate metabolic process"/>
    <property type="evidence" value="ECO:0007669"/>
    <property type="project" value="TreeGrafter"/>
</dbReference>
<dbReference type="InterPro" id="IPR000086">
    <property type="entry name" value="NUDIX_hydrolase_dom"/>
</dbReference>
<dbReference type="OrthoDB" id="5292079at2"/>
<dbReference type="GO" id="GO:0005829">
    <property type="term" value="C:cytosol"/>
    <property type="evidence" value="ECO:0007669"/>
    <property type="project" value="TreeGrafter"/>
</dbReference>
<evidence type="ECO:0000313" key="9">
    <source>
        <dbReference type="EMBL" id="TXF11362.1"/>
    </source>
</evidence>
<sequence>MTKSDLTEKRLRSRSVFDGKLLRVKVDEVQLPDGAKATREYVMHPGAVVMIAFLDERRLLLERQFRYPLGREFYELPAGKISPGEDPLRTAERELKEETGYRAKSWSYVSTVHPCIGYSDERLIYYLARDLTFEGERLDDGEFLETLVVELGEALEWVRLGRITDGKSVAGLFWAEKIARGEWPLPDSVSR</sequence>
<dbReference type="InterPro" id="IPR015797">
    <property type="entry name" value="NUDIX_hydrolase-like_dom_sf"/>
</dbReference>
<dbReference type="PANTHER" id="PTHR11839">
    <property type="entry name" value="UDP/ADP-SUGAR PYROPHOSPHATASE"/>
    <property type="match status" value="1"/>
</dbReference>
<gene>
    <name evidence="9" type="ORF">FR698_10700</name>
</gene>
<comment type="similarity">
    <text evidence="3">Belongs to the Nudix hydrolase family. NudK subfamily.</text>
</comment>
<proteinExistence type="inferred from homology"/>
<dbReference type="InParanoid" id="A0A5C7ERS9"/>
<evidence type="ECO:0000259" key="8">
    <source>
        <dbReference type="PROSITE" id="PS51462"/>
    </source>
</evidence>
<name>A0A5C7ERS9_9PROT</name>
<reference evidence="9 10" key="1">
    <citation type="submission" date="2019-08" db="EMBL/GenBank/DDBJ databases">
        <title>Pelomicrobium methylotrophicum gen. nov., sp. nov. a moderately thermophilic, facultatively anaerobic, lithoautotrophic and methylotrophic bacterium isolated from a terrestrial mud volcano.</title>
        <authorList>
            <person name="Slobodkina G.B."/>
            <person name="Merkel A.Y."/>
            <person name="Slobodkin A.I."/>
        </authorList>
    </citation>
    <scope>NUCLEOTIDE SEQUENCE [LARGE SCALE GENOMIC DNA]</scope>
    <source>
        <strain evidence="9 10">SM250</strain>
    </source>
</reference>